<dbReference type="RefSeq" id="XP_071940247.1">
    <property type="nucleotide sequence ID" value="XM_072084146.1"/>
</dbReference>
<dbReference type="Pfam" id="PF17245">
    <property type="entry name" value="CDC24_OB2"/>
    <property type="match status" value="1"/>
</dbReference>
<dbReference type="Proteomes" id="UP001652660">
    <property type="component" value="Chromosome 3e"/>
</dbReference>
<evidence type="ECO:0000259" key="1">
    <source>
        <dbReference type="Pfam" id="PF17245"/>
    </source>
</evidence>
<dbReference type="InterPro" id="IPR035200">
    <property type="entry name" value="Cdc24_OB2"/>
</dbReference>
<protein>
    <submittedName>
        <fullName evidence="3">Uncharacterized protein isoform X2</fullName>
    </submittedName>
</protein>
<proteinExistence type="predicted"/>
<gene>
    <name evidence="3" type="primary">LOC140038803</name>
</gene>
<evidence type="ECO:0000313" key="2">
    <source>
        <dbReference type="Proteomes" id="UP001652660"/>
    </source>
</evidence>
<sequence>MITLGDFWSSNTIDLYLHCRFYKLADPNNGILKKGREAFLTGCHLRTASKSCGQDQDDDAMLIGAQFCSDSFSSISLEAVKEGVSYSLYAR</sequence>
<dbReference type="PANTHER" id="PTHR36033:SF1">
    <property type="entry name" value="NUCLEIC ACID-BINDING PROTEINS SUPERFAMILY"/>
    <property type="match status" value="1"/>
</dbReference>
<accession>A0ABM4X891</accession>
<organism evidence="2 3">
    <name type="scientific">Coffea arabica</name>
    <name type="common">Arabian coffee</name>
    <dbReference type="NCBI Taxonomy" id="13443"/>
    <lineage>
        <taxon>Eukaryota</taxon>
        <taxon>Viridiplantae</taxon>
        <taxon>Streptophyta</taxon>
        <taxon>Embryophyta</taxon>
        <taxon>Tracheophyta</taxon>
        <taxon>Spermatophyta</taxon>
        <taxon>Magnoliopsida</taxon>
        <taxon>eudicotyledons</taxon>
        <taxon>Gunneridae</taxon>
        <taxon>Pentapetalae</taxon>
        <taxon>asterids</taxon>
        <taxon>lamiids</taxon>
        <taxon>Gentianales</taxon>
        <taxon>Rubiaceae</taxon>
        <taxon>Ixoroideae</taxon>
        <taxon>Gardenieae complex</taxon>
        <taxon>Bertiereae - Coffeeae clade</taxon>
        <taxon>Coffeeae</taxon>
        <taxon>Coffea</taxon>
    </lineage>
</organism>
<reference evidence="3" key="1">
    <citation type="submission" date="2025-08" db="UniProtKB">
        <authorList>
            <consortium name="RefSeq"/>
        </authorList>
    </citation>
    <scope>IDENTIFICATION</scope>
    <source>
        <tissue evidence="3">Leaves</tissue>
    </source>
</reference>
<evidence type="ECO:0000313" key="3">
    <source>
        <dbReference type="RefSeq" id="XP_071940247.1"/>
    </source>
</evidence>
<keyword evidence="2" id="KW-1185">Reference proteome</keyword>
<dbReference type="GeneID" id="140038803"/>
<dbReference type="PANTHER" id="PTHR36033">
    <property type="entry name" value="NUCLEIC ACID-BINDING PROTEINS SUPERFAMILY"/>
    <property type="match status" value="1"/>
</dbReference>
<name>A0ABM4X891_COFAR</name>
<feature type="domain" description="Cell division control protein 24 OB" evidence="1">
    <location>
        <begin position="3"/>
        <end position="91"/>
    </location>
</feature>